<dbReference type="eggNOG" id="COG3493">
    <property type="taxonomic scope" value="Bacteria"/>
</dbReference>
<feature type="transmembrane region" description="Helical" evidence="2">
    <location>
        <begin position="191"/>
        <end position="213"/>
    </location>
</feature>
<feature type="transmembrane region" description="Helical" evidence="2">
    <location>
        <begin position="127"/>
        <end position="151"/>
    </location>
</feature>
<dbReference type="InterPro" id="IPR004679">
    <property type="entry name" value="2-OHcarboxylate_transport"/>
</dbReference>
<proteinExistence type="inferred from homology"/>
<dbReference type="KEGG" id="smen:SAMEA4412692_1178"/>
<feature type="transmembrane region" description="Helical" evidence="2">
    <location>
        <begin position="34"/>
        <end position="51"/>
    </location>
</feature>
<dbReference type="Pfam" id="PF03390">
    <property type="entry name" value="2HCT"/>
    <property type="match status" value="1"/>
</dbReference>
<evidence type="ECO:0000256" key="2">
    <source>
        <dbReference type="SAM" id="Phobius"/>
    </source>
</evidence>
<evidence type="ECO:0000313" key="3">
    <source>
        <dbReference type="EMBL" id="SNU88679.1"/>
    </source>
</evidence>
<feature type="transmembrane region" description="Helical" evidence="2">
    <location>
        <begin position="284"/>
        <end position="304"/>
    </location>
</feature>
<protein>
    <submittedName>
        <fullName evidence="3">Malate-sodium symport</fullName>
    </submittedName>
</protein>
<feature type="transmembrane region" description="Helical" evidence="2">
    <location>
        <begin position="58"/>
        <end position="79"/>
    </location>
</feature>
<feature type="transmembrane region" description="Helical" evidence="2">
    <location>
        <begin position="7"/>
        <end position="28"/>
    </location>
</feature>
<feature type="transmembrane region" description="Helical" evidence="2">
    <location>
        <begin position="99"/>
        <end position="115"/>
    </location>
</feature>
<reference evidence="3 4" key="1">
    <citation type="submission" date="2017-06" db="EMBL/GenBank/DDBJ databases">
        <authorList>
            <consortium name="Pathogen Informatics"/>
        </authorList>
    </citation>
    <scope>NUCLEOTIDE SEQUENCE [LARGE SCALE GENOMIC DNA]</scope>
    <source>
        <strain evidence="3 4">NCTC13788</strain>
    </source>
</reference>
<comment type="similarity">
    <text evidence="1">Belongs to the 2-hydroxycarboxylate transporter (2-HCT) (TC 2.A.24) family.</text>
</comment>
<keyword evidence="2" id="KW-1133">Transmembrane helix</keyword>
<feature type="transmembrane region" description="Helical" evidence="2">
    <location>
        <begin position="341"/>
        <end position="366"/>
    </location>
</feature>
<keyword evidence="4" id="KW-1185">Reference proteome</keyword>
<name>A0A239STV0_9STRE</name>
<evidence type="ECO:0000313" key="4">
    <source>
        <dbReference type="Proteomes" id="UP000215185"/>
    </source>
</evidence>
<feature type="transmembrane region" description="Helical" evidence="2">
    <location>
        <begin position="407"/>
        <end position="427"/>
    </location>
</feature>
<keyword evidence="1" id="KW-0769">Symport</keyword>
<keyword evidence="2" id="KW-0812">Transmembrane</keyword>
<sequence>MKNVKFLGLPPALIAGLIAICLAAMYTGALSEDLAGAFAIMLSIGVIFNEIGKRIPIWNTYIGGGLVLAFLGSSALVYFKAIPEKYVTLMNWATEDVNFLTFFIVILITGSILGLERKLLLRSMAGYIPAILGGVAGAGLIGAIFGLMFGISPADVMIKYVLPIMGGGNGAGAVPLSQIYEKTTGEPAATYYSFAITILTIANIFAIITAGILNGIGKKQPQLTGDGKTLMRKSDEIEVQKEDVKLSMIDYGGALLLALSFYALGRLFSEVLLPSVFGVQIHTFAYMIIFVVIANATGIIPTYVRKAATVLQSFFTKNMILIIMVGVGIDTDLGELAAAITFSNVVMAFVIVVGAILGSAVVGYLVGFYPIDSAVTAGLCMANRGGSGDLAVLGAAERMDLISYAQLSSRLGGGLVLVIASIIFGMFL</sequence>
<dbReference type="Proteomes" id="UP000215185">
    <property type="component" value="Chromosome 1"/>
</dbReference>
<dbReference type="GO" id="GO:0008514">
    <property type="term" value="F:organic anion transmembrane transporter activity"/>
    <property type="evidence" value="ECO:0007669"/>
    <property type="project" value="InterPro"/>
</dbReference>
<gene>
    <name evidence="3" type="primary">malP_2</name>
    <name evidence="3" type="ORF">SAMEA4412692_01178</name>
</gene>
<dbReference type="PIRSF" id="PIRSF005348">
    <property type="entry name" value="YxkH"/>
    <property type="match status" value="1"/>
</dbReference>
<keyword evidence="1" id="KW-0813">Transport</keyword>
<accession>A0A239STV0</accession>
<dbReference type="EMBL" id="LT906439">
    <property type="protein sequence ID" value="SNU88679.1"/>
    <property type="molecule type" value="Genomic_DNA"/>
</dbReference>
<dbReference type="GO" id="GO:0015293">
    <property type="term" value="F:symporter activity"/>
    <property type="evidence" value="ECO:0007669"/>
    <property type="project" value="UniProtKB-UniRule"/>
</dbReference>
<keyword evidence="1 2" id="KW-0472">Membrane</keyword>
<feature type="transmembrane region" description="Helical" evidence="2">
    <location>
        <begin position="248"/>
        <end position="264"/>
    </location>
</feature>
<dbReference type="GO" id="GO:0005886">
    <property type="term" value="C:plasma membrane"/>
    <property type="evidence" value="ECO:0007669"/>
    <property type="project" value="UniProtKB-SubCell"/>
</dbReference>
<dbReference type="OrthoDB" id="8584824at2"/>
<feature type="transmembrane region" description="Helical" evidence="2">
    <location>
        <begin position="311"/>
        <end position="329"/>
    </location>
</feature>
<evidence type="ECO:0000256" key="1">
    <source>
        <dbReference type="PIRNR" id="PIRNR005348"/>
    </source>
</evidence>
<dbReference type="STRING" id="1123308.GCA_000380085_01819"/>
<keyword evidence="1" id="KW-1003">Cell membrane</keyword>
<dbReference type="AlphaFoldDB" id="A0A239STV0"/>
<dbReference type="PANTHER" id="PTHR40033">
    <property type="entry name" value="NA(+)-MALATE SYMPORTER"/>
    <property type="match status" value="1"/>
</dbReference>
<organism evidence="3 4">
    <name type="scientific">Streptococcus merionis</name>
    <dbReference type="NCBI Taxonomy" id="400065"/>
    <lineage>
        <taxon>Bacteria</taxon>
        <taxon>Bacillati</taxon>
        <taxon>Bacillota</taxon>
        <taxon>Bacilli</taxon>
        <taxon>Lactobacillales</taxon>
        <taxon>Streptococcaceae</taxon>
        <taxon>Streptococcus</taxon>
    </lineage>
</organism>
<dbReference type="PANTHER" id="PTHR40033:SF1">
    <property type="entry name" value="CITRATE-SODIUM SYMPORTER"/>
    <property type="match status" value="1"/>
</dbReference>
<comment type="subcellular location">
    <subcellularLocation>
        <location evidence="1">Cell membrane</location>
    </subcellularLocation>
</comment>
<dbReference type="RefSeq" id="WP_018374362.1">
    <property type="nucleotide sequence ID" value="NZ_LT906439.1"/>
</dbReference>